<protein>
    <submittedName>
        <fullName evidence="3">Uncharacterized protein</fullName>
    </submittedName>
</protein>
<evidence type="ECO:0000313" key="4">
    <source>
        <dbReference type="Proteomes" id="UP000070258"/>
    </source>
</evidence>
<feature type="transmembrane region" description="Helical" evidence="2">
    <location>
        <begin position="6"/>
        <end position="28"/>
    </location>
</feature>
<comment type="caution">
    <text evidence="3">The sequence shown here is derived from an EMBL/GenBank/DDBJ whole genome shotgun (WGS) entry which is preliminary data.</text>
</comment>
<sequence>MDAGAVVIVVVVVAVAVTFVPIVLMVVVRRRQKRGEWSGGFTPGFRKWTLGEEDEWRNVPPSSYDIGSAHHEPPPDGKR</sequence>
<keyword evidence="2" id="KW-0812">Transmembrane</keyword>
<evidence type="ECO:0000256" key="2">
    <source>
        <dbReference type="SAM" id="Phobius"/>
    </source>
</evidence>
<keyword evidence="2" id="KW-0472">Membrane</keyword>
<accession>A0A137ZYQ1</accession>
<gene>
    <name evidence="3" type="ORF">AXK60_15930</name>
</gene>
<organism evidence="3 4">
    <name type="scientific">Tsukamurella pseudospumae</name>
    <dbReference type="NCBI Taxonomy" id="239498"/>
    <lineage>
        <taxon>Bacteria</taxon>
        <taxon>Bacillati</taxon>
        <taxon>Actinomycetota</taxon>
        <taxon>Actinomycetes</taxon>
        <taxon>Mycobacteriales</taxon>
        <taxon>Tsukamurellaceae</taxon>
        <taxon>Tsukamurella</taxon>
    </lineage>
</organism>
<feature type="compositionally biased region" description="Basic and acidic residues" evidence="1">
    <location>
        <begin position="68"/>
        <end position="79"/>
    </location>
</feature>
<dbReference type="AlphaFoldDB" id="A0A137ZYQ1"/>
<reference evidence="4" key="1">
    <citation type="submission" date="2016-02" db="EMBL/GenBank/DDBJ databases">
        <authorList>
            <person name="Wen L."/>
            <person name="He K."/>
            <person name="Yang H."/>
        </authorList>
    </citation>
    <scope>NUCLEOTIDE SEQUENCE [LARGE SCALE GENOMIC DNA]</scope>
    <source>
        <strain evidence="4">JCM 15929</strain>
    </source>
</reference>
<dbReference type="OrthoDB" id="4775062at2"/>
<evidence type="ECO:0000256" key="1">
    <source>
        <dbReference type="SAM" id="MobiDB-lite"/>
    </source>
</evidence>
<evidence type="ECO:0000313" key="3">
    <source>
        <dbReference type="EMBL" id="KXP03326.1"/>
    </source>
</evidence>
<feature type="region of interest" description="Disordered" evidence="1">
    <location>
        <begin position="58"/>
        <end position="79"/>
    </location>
</feature>
<keyword evidence="2" id="KW-1133">Transmembrane helix</keyword>
<name>A0A137ZYQ1_9ACTN</name>
<dbReference type="EMBL" id="LSRF01000058">
    <property type="protein sequence ID" value="KXP03326.1"/>
    <property type="molecule type" value="Genomic_DNA"/>
</dbReference>
<dbReference type="Proteomes" id="UP000070258">
    <property type="component" value="Unassembled WGS sequence"/>
</dbReference>
<dbReference type="RefSeq" id="WP_068574001.1">
    <property type="nucleotide sequence ID" value="NZ_LSRF01000058.1"/>
</dbReference>
<proteinExistence type="predicted"/>